<accession>A0A8H6TS74</accession>
<evidence type="ECO:0000259" key="1">
    <source>
        <dbReference type="Pfam" id="PF25794"/>
    </source>
</evidence>
<name>A0A8H6TS74_MYCCL</name>
<dbReference type="AlphaFoldDB" id="A0A8H6TS74"/>
<proteinExistence type="predicted"/>
<dbReference type="InterPro" id="IPR036890">
    <property type="entry name" value="HATPase_C_sf"/>
</dbReference>
<evidence type="ECO:0000313" key="3">
    <source>
        <dbReference type="Proteomes" id="UP000613580"/>
    </source>
</evidence>
<dbReference type="Gene3D" id="3.30.565.10">
    <property type="entry name" value="Histidine kinase-like ATPase, C-terminal domain"/>
    <property type="match status" value="1"/>
</dbReference>
<dbReference type="SUPFAM" id="SSF55874">
    <property type="entry name" value="ATPase domain of HSP90 chaperone/DNA topoisomerase II/histidine kinase"/>
    <property type="match status" value="1"/>
</dbReference>
<reference evidence="2" key="1">
    <citation type="submission" date="2020-05" db="EMBL/GenBank/DDBJ databases">
        <title>Mycena genomes resolve the evolution of fungal bioluminescence.</title>
        <authorList>
            <person name="Tsai I.J."/>
        </authorList>
    </citation>
    <scope>NUCLEOTIDE SEQUENCE</scope>
    <source>
        <strain evidence="2">110903Hualien_Pintung</strain>
    </source>
</reference>
<comment type="caution">
    <text evidence="2">The sequence shown here is derived from an EMBL/GenBank/DDBJ whole genome shotgun (WGS) entry which is preliminary data.</text>
</comment>
<dbReference type="InterPro" id="IPR058210">
    <property type="entry name" value="SACS/Nov_dom"/>
</dbReference>
<gene>
    <name evidence="2" type="ORF">HMN09_00013300</name>
</gene>
<evidence type="ECO:0000313" key="2">
    <source>
        <dbReference type="EMBL" id="KAF7322356.1"/>
    </source>
</evidence>
<dbReference type="GO" id="GO:0030544">
    <property type="term" value="F:Hsp70 protein binding"/>
    <property type="evidence" value="ECO:0007669"/>
    <property type="project" value="TreeGrafter"/>
</dbReference>
<dbReference type="PANTHER" id="PTHR15600:SF42">
    <property type="entry name" value="SACSIN"/>
    <property type="match status" value="1"/>
</dbReference>
<feature type="domain" description="Sacsin/Nov" evidence="1">
    <location>
        <begin position="10"/>
        <end position="241"/>
    </location>
</feature>
<protein>
    <recommendedName>
        <fullName evidence="1">Sacsin/Nov domain-containing protein</fullName>
    </recommendedName>
</protein>
<dbReference type="OrthoDB" id="1262810at2759"/>
<dbReference type="Proteomes" id="UP000613580">
    <property type="component" value="Unassembled WGS sequence"/>
</dbReference>
<dbReference type="NCBIfam" id="NF047352">
    <property type="entry name" value="P_loop_sacsin"/>
    <property type="match status" value="1"/>
</dbReference>
<keyword evidence="3" id="KW-1185">Reference proteome</keyword>
<organism evidence="2 3">
    <name type="scientific">Mycena chlorophos</name>
    <name type="common">Agaric fungus</name>
    <name type="synonym">Agaricus chlorophos</name>
    <dbReference type="NCBI Taxonomy" id="658473"/>
    <lineage>
        <taxon>Eukaryota</taxon>
        <taxon>Fungi</taxon>
        <taxon>Dikarya</taxon>
        <taxon>Basidiomycota</taxon>
        <taxon>Agaricomycotina</taxon>
        <taxon>Agaricomycetes</taxon>
        <taxon>Agaricomycetidae</taxon>
        <taxon>Agaricales</taxon>
        <taxon>Marasmiineae</taxon>
        <taxon>Mycenaceae</taxon>
        <taxon>Mycena</taxon>
    </lineage>
</organism>
<dbReference type="EMBL" id="JACAZE010000001">
    <property type="protein sequence ID" value="KAF7322356.1"/>
    <property type="molecule type" value="Genomic_DNA"/>
</dbReference>
<dbReference type="InterPro" id="IPR052972">
    <property type="entry name" value="Sacsin_chaperone_reg"/>
</dbReference>
<sequence length="866" mass="96514">MSWENFSEKADITKIIRSILDSYPAGSGILRELLQNSDDAKATTQTFILDLRTHPNKKVVDPDLRGSQGAALVAINDTYFSADDWVAISNLHSSSKTADESKIGKFGIGVRACYHVTDNPHFLSNDTLVIFDPHHRFSDGRSGGIKSTLGARERTKWADQLSAFSQSLAPTADGRYPGTVVRLPLRTKEQAPSSTIKPEAVEPEAILSLFRDFVERELSEVMLFLKHVRSITLKTIHPDGREEIFGTAEIKDMDAFALERRQFARTTGARQESFRCTIEVNVGGEVTAQTWRVLHRVSSTEETAKVVRDLVGYDASAKLAHDKLFSHVAVALPVDPIPEDVFNGRLFTLLPLPIHTGFPLHMHAILALTQDRQSLRNIEETGADKQSRERLLVSWNRAIFDKFLPDAWRVLLSILVANKELPDIWSAWPSTPSDKTKYWGDIVTHLLARVIEFNLAVFPTHGNKDKHVPLTDALIASTQSPELLKVLSHVGVTLVKPPVYIFRQLSSRNDMKTRVLHPSRLRAPLQSRISDIEAASEKDKDIVLRYLVTSPGTLDNALDLPLLPSLHGPRVALSRSAQFCLVDSVEGDVFGGSDCNGHLIPLHRLESNVEKVLTESTMSNMKRFNVSNVQKYLEWSAFGKFYPGQDEVGGDEASMQVQWLGKFWPFVGQWSPKNRKRLGVLITHFHLLPTMQETLRKLDKGVFRPIVGSEGSASVEIMAAWSALGVRFLHSDAPAAIIRDFHESAILSPTSISVLLQYVDPNSIALLEEAPASSIRDHIVSILRQSSSHPPLPHRAKEIFLQLPIFPIRIPVLQHTRGKKKVFSQTVFGPATGRLEFLRVDEGYPVPVLEDGAAFFDLTDNSSVHP</sequence>
<dbReference type="PANTHER" id="PTHR15600">
    <property type="entry name" value="SACSIN"/>
    <property type="match status" value="1"/>
</dbReference>
<dbReference type="Pfam" id="PF25794">
    <property type="entry name" value="SACS"/>
    <property type="match status" value="1"/>
</dbReference>